<sequence length="605" mass="67016">MSVLWDRTSDFCYSVVGGVIVLTLGPVAGVVLMVLWLWRCLALLLVILRHRCWVTAASGMEALFALDSEAARAVISAAVILRGEVKVATVSKLVSERILEARDASGRYTHPKFRRVVEKRFGVVVWMEEENFDVSRHVRELRETGRPRVLVDEADLVEVTGKRTNLPFVRGQARWEVLVAPLTSYHGGNVDYTGSYTVVLVRLHHSLGDGRSIVGVIMAALAEPPLVRPLPSPLARHHLGGRLARAGRLVWAISNLPWVVARVLRRGDHSALHGPRLEGHKVLAWSVPLPLTALKAGRPLAGVSVNDLLLAGLAQALHRYLQSVNGEAPTRVMTVLPIDVTAPWDTLSLGNRISLCSLPLPTGDVAPLHRLWLVHKLLNEVKGSPDVLVNYLALDLISNLLPAPIARRVLNTHGVTMVASNLPGPPETIHLFGETVEELMFWIPNKSRTGVGVSMLSYQGQVHLGINVDTALVPTQKQAKHLIDYAAVYTAQILLEAMKHKQEKQDRNEEENFTLHEGMVVPEIKTHRPNECEDTSHEDLHPAGIEHYGYYYSEDQLLLCQGELEMAVDKHYKRAHSDTNLQLCHMGTGQGRFALSDINIPLLYK</sequence>
<evidence type="ECO:0000256" key="1">
    <source>
        <dbReference type="SAM" id="Phobius"/>
    </source>
</evidence>
<dbReference type="Pfam" id="PF06974">
    <property type="entry name" value="WS_DGAT_C"/>
    <property type="match status" value="1"/>
</dbReference>
<keyword evidence="4" id="KW-1185">Reference proteome</keyword>
<comment type="caution">
    <text evidence="3">The sequence shown here is derived from an EMBL/GenBank/DDBJ whole genome shotgun (WGS) entry which is preliminary data.</text>
</comment>
<dbReference type="AlphaFoldDB" id="A0AAE1PBX8"/>
<name>A0AAE1PBX8_9EUCA</name>
<evidence type="ECO:0000313" key="4">
    <source>
        <dbReference type="Proteomes" id="UP001292094"/>
    </source>
</evidence>
<accession>A0AAE1PBX8</accession>
<dbReference type="PANTHER" id="PTHR31650">
    <property type="entry name" value="O-ACYLTRANSFERASE (WSD1-LIKE) FAMILY PROTEIN"/>
    <property type="match status" value="1"/>
</dbReference>
<dbReference type="InterPro" id="IPR009721">
    <property type="entry name" value="O-acyltransferase_WSD1_C"/>
</dbReference>
<evidence type="ECO:0000313" key="3">
    <source>
        <dbReference type="EMBL" id="KAK4305071.1"/>
    </source>
</evidence>
<keyword evidence="1" id="KW-0812">Transmembrane</keyword>
<evidence type="ECO:0000259" key="2">
    <source>
        <dbReference type="Pfam" id="PF06974"/>
    </source>
</evidence>
<protein>
    <recommendedName>
        <fullName evidence="2">O-acyltransferase WSD1 C-terminal domain-containing protein</fullName>
    </recommendedName>
</protein>
<dbReference type="Proteomes" id="UP001292094">
    <property type="component" value="Unassembled WGS sequence"/>
</dbReference>
<dbReference type="GO" id="GO:0019432">
    <property type="term" value="P:triglyceride biosynthetic process"/>
    <property type="evidence" value="ECO:0007669"/>
    <property type="project" value="TreeGrafter"/>
</dbReference>
<keyword evidence="1" id="KW-0472">Membrane</keyword>
<dbReference type="GO" id="GO:0005886">
    <property type="term" value="C:plasma membrane"/>
    <property type="evidence" value="ECO:0007669"/>
    <property type="project" value="TreeGrafter"/>
</dbReference>
<proteinExistence type="predicted"/>
<dbReference type="EMBL" id="JAWZYT010002335">
    <property type="protein sequence ID" value="KAK4305071.1"/>
    <property type="molecule type" value="Genomic_DNA"/>
</dbReference>
<feature type="transmembrane region" description="Helical" evidence="1">
    <location>
        <begin position="12"/>
        <end position="38"/>
    </location>
</feature>
<dbReference type="InterPro" id="IPR045034">
    <property type="entry name" value="O-acyltransferase_WSD1-like"/>
</dbReference>
<dbReference type="PANTHER" id="PTHR31650:SF1">
    <property type="entry name" value="WAX ESTER SYNTHASE_DIACYLGLYCEROL ACYLTRANSFERASE 4-RELATED"/>
    <property type="match status" value="1"/>
</dbReference>
<reference evidence="3" key="1">
    <citation type="submission" date="2023-11" db="EMBL/GenBank/DDBJ databases">
        <title>Genome assemblies of two species of porcelain crab, Petrolisthes cinctipes and Petrolisthes manimaculis (Anomura: Porcellanidae).</title>
        <authorList>
            <person name="Angst P."/>
        </authorList>
    </citation>
    <scope>NUCLEOTIDE SEQUENCE</scope>
    <source>
        <strain evidence="3">PB745_02</strain>
        <tissue evidence="3">Gill</tissue>
    </source>
</reference>
<organism evidence="3 4">
    <name type="scientific">Petrolisthes manimaculis</name>
    <dbReference type="NCBI Taxonomy" id="1843537"/>
    <lineage>
        <taxon>Eukaryota</taxon>
        <taxon>Metazoa</taxon>
        <taxon>Ecdysozoa</taxon>
        <taxon>Arthropoda</taxon>
        <taxon>Crustacea</taxon>
        <taxon>Multicrustacea</taxon>
        <taxon>Malacostraca</taxon>
        <taxon>Eumalacostraca</taxon>
        <taxon>Eucarida</taxon>
        <taxon>Decapoda</taxon>
        <taxon>Pleocyemata</taxon>
        <taxon>Anomura</taxon>
        <taxon>Galatheoidea</taxon>
        <taxon>Porcellanidae</taxon>
        <taxon>Petrolisthes</taxon>
    </lineage>
</organism>
<dbReference type="GO" id="GO:0008374">
    <property type="term" value="F:O-acyltransferase activity"/>
    <property type="evidence" value="ECO:0007669"/>
    <property type="project" value="InterPro"/>
</dbReference>
<gene>
    <name evidence="3" type="ORF">Pmani_023016</name>
</gene>
<feature type="domain" description="O-acyltransferase WSD1 C-terminal" evidence="2">
    <location>
        <begin position="350"/>
        <end position="478"/>
    </location>
</feature>
<keyword evidence="1" id="KW-1133">Transmembrane helix</keyword>